<dbReference type="EMBL" id="SDAQ01000005">
    <property type="protein sequence ID" value="KAI3558074.1"/>
    <property type="molecule type" value="Genomic_DNA"/>
</dbReference>
<dbReference type="CDD" id="cd03784">
    <property type="entry name" value="GT1_Gtf-like"/>
    <property type="match status" value="1"/>
</dbReference>
<dbReference type="GO" id="GO:0005975">
    <property type="term" value="P:carbohydrate metabolic process"/>
    <property type="evidence" value="ECO:0007669"/>
    <property type="project" value="InterPro"/>
</dbReference>
<dbReference type="Pfam" id="PF03033">
    <property type="entry name" value="Glyco_transf_28"/>
    <property type="match status" value="1"/>
</dbReference>
<dbReference type="InterPro" id="IPR010610">
    <property type="entry name" value="EryCIII-like_C"/>
</dbReference>
<evidence type="ECO:0000313" key="5">
    <source>
        <dbReference type="EMBL" id="KAI3558074.1"/>
    </source>
</evidence>
<protein>
    <recommendedName>
        <fullName evidence="7">Sterol glucosyltransferase</fullName>
    </recommendedName>
</protein>
<evidence type="ECO:0000256" key="2">
    <source>
        <dbReference type="SAM" id="MobiDB-lite"/>
    </source>
</evidence>
<evidence type="ECO:0000256" key="1">
    <source>
        <dbReference type="ARBA" id="ARBA00022679"/>
    </source>
</evidence>
<dbReference type="AlphaFoldDB" id="A0A9P9XQ96"/>
<dbReference type="PANTHER" id="PTHR48050">
    <property type="entry name" value="STEROL 3-BETA-GLUCOSYLTRANSFERASE"/>
    <property type="match status" value="1"/>
</dbReference>
<feature type="domain" description="Glycosyltransferase family 28 N-terminal" evidence="3">
    <location>
        <begin position="118"/>
        <end position="266"/>
    </location>
</feature>
<dbReference type="FunFam" id="3.40.50.2000:FF:000100">
    <property type="entry name" value="Glycosyltransferase family 1 protein"/>
    <property type="match status" value="1"/>
</dbReference>
<dbReference type="PANTHER" id="PTHR48050:SF27">
    <property type="entry name" value="GLUCOSYLTRANSFERASE, PUTATIVE (AFU_ORTHOLOGUE AFUA_7G04880)-RELATED"/>
    <property type="match status" value="1"/>
</dbReference>
<dbReference type="InterPro" id="IPR050426">
    <property type="entry name" value="Glycosyltransferase_28"/>
</dbReference>
<dbReference type="InterPro" id="IPR002213">
    <property type="entry name" value="UDP_glucos_trans"/>
</dbReference>
<dbReference type="SUPFAM" id="SSF53756">
    <property type="entry name" value="UDP-Glycosyltransferase/glycogen phosphorylase"/>
    <property type="match status" value="1"/>
</dbReference>
<evidence type="ECO:0000259" key="3">
    <source>
        <dbReference type="Pfam" id="PF03033"/>
    </source>
</evidence>
<feature type="region of interest" description="Disordered" evidence="2">
    <location>
        <begin position="646"/>
        <end position="689"/>
    </location>
</feature>
<evidence type="ECO:0008006" key="7">
    <source>
        <dbReference type="Google" id="ProtNLM"/>
    </source>
</evidence>
<dbReference type="FunFam" id="3.40.50.2000:FF:000009">
    <property type="entry name" value="Sterol 3-beta-glucosyltransferase UGT80A2"/>
    <property type="match status" value="1"/>
</dbReference>
<dbReference type="Pfam" id="PF06722">
    <property type="entry name" value="EryCIII-like_C"/>
    <property type="match status" value="1"/>
</dbReference>
<dbReference type="Proteomes" id="UP001056436">
    <property type="component" value="Unassembled WGS sequence"/>
</dbReference>
<gene>
    <name evidence="5" type="ORF">CABS02_01747</name>
</gene>
<accession>A0A9P9XQ96</accession>
<comment type="caution">
    <text evidence="5">The sequence shown here is derived from an EMBL/GenBank/DDBJ whole genome shotgun (WGS) entry which is preliminary data.</text>
</comment>
<evidence type="ECO:0000259" key="4">
    <source>
        <dbReference type="Pfam" id="PF06722"/>
    </source>
</evidence>
<reference evidence="5" key="1">
    <citation type="submission" date="2019-01" db="EMBL/GenBank/DDBJ databases">
        <title>Colletotrichum abscissum LGMF1257.</title>
        <authorList>
            <person name="Baroncelli R."/>
        </authorList>
    </citation>
    <scope>NUCLEOTIDE SEQUENCE</scope>
    <source>
        <strain evidence="5">Ca142</strain>
    </source>
</reference>
<feature type="domain" description="Erythromycin biosynthesis protein CIII-like C-terminal" evidence="4">
    <location>
        <begin position="435"/>
        <end position="528"/>
    </location>
</feature>
<organism evidence="5 6">
    <name type="scientific">Colletotrichum abscissum</name>
    <dbReference type="NCBI Taxonomy" id="1671311"/>
    <lineage>
        <taxon>Eukaryota</taxon>
        <taxon>Fungi</taxon>
        <taxon>Dikarya</taxon>
        <taxon>Ascomycota</taxon>
        <taxon>Pezizomycotina</taxon>
        <taxon>Sordariomycetes</taxon>
        <taxon>Hypocreomycetidae</taxon>
        <taxon>Glomerellales</taxon>
        <taxon>Glomerellaceae</taxon>
        <taxon>Colletotrichum</taxon>
        <taxon>Colletotrichum acutatum species complex</taxon>
    </lineage>
</organism>
<keyword evidence="6" id="KW-1185">Reference proteome</keyword>
<dbReference type="InterPro" id="IPR004276">
    <property type="entry name" value="GlycoTrans_28_N"/>
</dbReference>
<sequence length="894" mass="97878">MWRRMINPPLSLLREYKMSKRNTIRMIEDDPVPQDYLPSYETAINEGLQQHSESVGTDGRINVNLDSRLATTLARFVPDFKDPAQLAQAAAAEGPPPEYFEAAERFAEKKTFPVKLNIVIQVVGSRGDVQPFIALGNELQTYGHRVRVATHDVFDDFVRKSGLEFYPIGGDPSELMAYMVKNPGLIPSLKSLKGGDIQKKRKMVKEMLEGCWRSCIEPDTQTGTPFVADAIIANPPSFAHVHCAQALGVPLHLMFTMPWSSTRAFPHPLANLKFGEKGVVDQMTANFVSYSVVEWLTWQGLGDVINDWRRTIDLEEVPFSEGPVLAESQKIPFTYCWSPSLVPKPIDWPAYIDVCGFFFREPPQYEPPTELANFLKNGPTPIYIGFGSIVIDNPDEMTKILVEAVRATGVRAIISKGWSNLGGIDADDILFLGDCPHEWLFANVAAVFHHGGAGTTACGLLNGRPTTIVPFFGDQPFWGDMVAIAGAGPKPIPHKQLNAQNLADAIRFCLTPEAATAAGELSAKMKTENGVATAVKSFHANLPLELLRCDVFPNQPAVWEFKRGKKHVRLSKQAAGILLDHLKIGQKNMSPHETKTYIIENRRWDPVTGTVSSLMGVGYGMVKGATDIVVKPVQVYNQRSKLKAAEMEDIERRSARSVSSLDVQTPPRSPSLAPPQSDAIDRPRSAGRGCGSTTGAVFKASASGVGTFFKSYGKFYLDVPLAVTEGLREAPKLYGEKVEARAPITDWKSGAMVGGKNFVTGIGGGFADLFYQPYKGGRDGGAAGAALGVGKGVMNMATKTASATLGIVAYPGQGIYQSIRTAVKSKTRQNIAAARRVEGEYLARNMEVDIHQTLQRFDEICRASEKEKKGKEREGANFFDFGKKGKDKDTHATF</sequence>
<evidence type="ECO:0000313" key="6">
    <source>
        <dbReference type="Proteomes" id="UP001056436"/>
    </source>
</evidence>
<proteinExistence type="predicted"/>
<dbReference type="Gene3D" id="3.40.50.2000">
    <property type="entry name" value="Glycogen Phosphorylase B"/>
    <property type="match status" value="2"/>
</dbReference>
<name>A0A9P9XQ96_9PEZI</name>
<dbReference type="OrthoDB" id="5835829at2759"/>
<feature type="region of interest" description="Disordered" evidence="2">
    <location>
        <begin position="865"/>
        <end position="894"/>
    </location>
</feature>
<keyword evidence="1" id="KW-0808">Transferase</keyword>
<dbReference type="GO" id="GO:0016906">
    <property type="term" value="F:sterol 3-beta-glucosyltransferase activity"/>
    <property type="evidence" value="ECO:0007669"/>
    <property type="project" value="UniProtKB-ARBA"/>
</dbReference>